<dbReference type="GO" id="GO:0003677">
    <property type="term" value="F:DNA binding"/>
    <property type="evidence" value="ECO:0007669"/>
    <property type="project" value="UniProtKB-KW"/>
</dbReference>
<dbReference type="InterPro" id="IPR008920">
    <property type="entry name" value="TF_FadR/GntR_C"/>
</dbReference>
<dbReference type="GO" id="GO:0003700">
    <property type="term" value="F:DNA-binding transcription factor activity"/>
    <property type="evidence" value="ECO:0007669"/>
    <property type="project" value="InterPro"/>
</dbReference>
<keyword evidence="2" id="KW-0238">DNA-binding</keyword>
<dbReference type="Gene3D" id="1.10.10.10">
    <property type="entry name" value="Winged helix-like DNA-binding domain superfamily/Winged helix DNA-binding domain"/>
    <property type="match status" value="1"/>
</dbReference>
<evidence type="ECO:0000313" key="5">
    <source>
        <dbReference type="EMBL" id="GAF10003.1"/>
    </source>
</evidence>
<dbReference type="PROSITE" id="PS50949">
    <property type="entry name" value="HTH_GNTR"/>
    <property type="match status" value="1"/>
</dbReference>
<gene>
    <name evidence="5" type="ORF">JCM16418_4173</name>
</gene>
<dbReference type="PANTHER" id="PTHR43537">
    <property type="entry name" value="TRANSCRIPTIONAL REGULATOR, GNTR FAMILY"/>
    <property type="match status" value="1"/>
</dbReference>
<dbReference type="eggNOG" id="COG2186">
    <property type="taxonomic scope" value="Bacteria"/>
</dbReference>
<feature type="domain" description="HTH gntR-type" evidence="4">
    <location>
        <begin position="9"/>
        <end position="77"/>
    </location>
</feature>
<dbReference type="CDD" id="cd07377">
    <property type="entry name" value="WHTH_GntR"/>
    <property type="match status" value="1"/>
</dbReference>
<dbReference type="AlphaFoldDB" id="W7YRD1"/>
<dbReference type="SUPFAM" id="SSF46785">
    <property type="entry name" value="Winged helix' DNA-binding domain"/>
    <property type="match status" value="1"/>
</dbReference>
<dbReference type="PANTHER" id="PTHR43537:SF47">
    <property type="entry name" value="REGULATORY PROTEIN GNTR HTH"/>
    <property type="match status" value="1"/>
</dbReference>
<dbReference type="PRINTS" id="PR00035">
    <property type="entry name" value="HTHGNTR"/>
</dbReference>
<name>W7YRD1_9BACL</name>
<dbReference type="EMBL" id="BAVZ01000017">
    <property type="protein sequence ID" value="GAF10003.1"/>
    <property type="molecule type" value="Genomic_DNA"/>
</dbReference>
<dbReference type="InterPro" id="IPR036388">
    <property type="entry name" value="WH-like_DNA-bd_sf"/>
</dbReference>
<dbReference type="Pfam" id="PF00392">
    <property type="entry name" value="GntR"/>
    <property type="match status" value="1"/>
</dbReference>
<dbReference type="SMART" id="SM00895">
    <property type="entry name" value="FCD"/>
    <property type="match status" value="1"/>
</dbReference>
<evidence type="ECO:0000259" key="4">
    <source>
        <dbReference type="PROSITE" id="PS50949"/>
    </source>
</evidence>
<keyword evidence="1" id="KW-0805">Transcription regulation</keyword>
<keyword evidence="3" id="KW-0804">Transcription</keyword>
<keyword evidence="6" id="KW-1185">Reference proteome</keyword>
<dbReference type="Pfam" id="PF07729">
    <property type="entry name" value="FCD"/>
    <property type="match status" value="1"/>
</dbReference>
<dbReference type="RefSeq" id="WP_306304809.1">
    <property type="nucleotide sequence ID" value="NZ_BAVZ01000017.1"/>
</dbReference>
<dbReference type="InterPro" id="IPR011711">
    <property type="entry name" value="GntR_C"/>
</dbReference>
<protein>
    <submittedName>
        <fullName evidence="5">Transcriptional regulator</fullName>
    </submittedName>
</protein>
<dbReference type="STRING" id="1236976.JCM16418_4173"/>
<proteinExistence type="predicted"/>
<dbReference type="Proteomes" id="UP000019364">
    <property type="component" value="Unassembled WGS sequence"/>
</dbReference>
<reference evidence="5 6" key="1">
    <citation type="journal article" date="2014" name="Genome Announc.">
        <title>Draft Genome Sequence of Paenibacillus pini JCM 16418T, Isolated from the Rhizosphere of Pine Tree.</title>
        <authorList>
            <person name="Yuki M."/>
            <person name="Oshima K."/>
            <person name="Suda W."/>
            <person name="Oshida Y."/>
            <person name="Kitamura K."/>
            <person name="Iida Y."/>
            <person name="Hattori M."/>
            <person name="Ohkuma M."/>
        </authorList>
    </citation>
    <scope>NUCLEOTIDE SEQUENCE [LARGE SCALE GENOMIC DNA]</scope>
    <source>
        <strain evidence="5 6">JCM 16418</strain>
    </source>
</reference>
<evidence type="ECO:0000256" key="1">
    <source>
        <dbReference type="ARBA" id="ARBA00023015"/>
    </source>
</evidence>
<evidence type="ECO:0000313" key="6">
    <source>
        <dbReference type="Proteomes" id="UP000019364"/>
    </source>
</evidence>
<dbReference type="SMART" id="SM00345">
    <property type="entry name" value="HTH_GNTR"/>
    <property type="match status" value="1"/>
</dbReference>
<evidence type="ECO:0000256" key="2">
    <source>
        <dbReference type="ARBA" id="ARBA00023125"/>
    </source>
</evidence>
<dbReference type="InterPro" id="IPR000524">
    <property type="entry name" value="Tscrpt_reg_HTH_GntR"/>
</dbReference>
<dbReference type="InterPro" id="IPR036390">
    <property type="entry name" value="WH_DNA-bd_sf"/>
</dbReference>
<dbReference type="Gene3D" id="1.20.120.530">
    <property type="entry name" value="GntR ligand-binding domain-like"/>
    <property type="match status" value="1"/>
</dbReference>
<evidence type="ECO:0000256" key="3">
    <source>
        <dbReference type="ARBA" id="ARBA00023163"/>
    </source>
</evidence>
<accession>W7YRD1</accession>
<sequence length="234" mass="25644">MELQQPNRFTLVEQVTAQIESLIENGVWPVGERIPPEPELVDKLGVSRNTVREAIRALIHGGMLRTRQGDGTYVCSSSSLSPVLLRRLQRSKLSETLEVRAALEQEAARLASLRRTTDDVIALQASLDARRVAEESGDVEAFVAADVHFHKQVIAAAHNSILSDLYNSMTEAVRNSVSMVNEHMCVAIVHSQMSETMIEAIINQDEAAAAEAVRTYIQASQDALLQASQGGNKE</sequence>
<organism evidence="5 6">
    <name type="scientific">Paenibacillus pini JCM 16418</name>
    <dbReference type="NCBI Taxonomy" id="1236976"/>
    <lineage>
        <taxon>Bacteria</taxon>
        <taxon>Bacillati</taxon>
        <taxon>Bacillota</taxon>
        <taxon>Bacilli</taxon>
        <taxon>Bacillales</taxon>
        <taxon>Paenibacillaceae</taxon>
        <taxon>Paenibacillus</taxon>
    </lineage>
</organism>
<dbReference type="SUPFAM" id="SSF48008">
    <property type="entry name" value="GntR ligand-binding domain-like"/>
    <property type="match status" value="1"/>
</dbReference>
<comment type="caution">
    <text evidence="5">The sequence shown here is derived from an EMBL/GenBank/DDBJ whole genome shotgun (WGS) entry which is preliminary data.</text>
</comment>